<protein>
    <submittedName>
        <fullName evidence="1">Uncharacterized protein</fullName>
    </submittedName>
</protein>
<sequence length="252" mass="28757">MDLFPDIRDFTPRRSECLVLMPFGEEIDAIYIGAIAPGVEDAGLSPVRADDLRQDPFIPRDIWRAIHEAEMIIADVTGNNPNVLWELGVAHGRHRPVIMLTQSIGDLPFDLMSVRAVPYSRDRHGLERLRMELPEEIRAALRESRGLLWDMLSPLDALALEPCYIVARPLPWTGRGDPDAQDYHTYSHRTGRTKTRGSYIGIRGLIRAFGEMYRERLIPEVIDSEVIDPKLMQEPHNLYLIGSGKINQWTEH</sequence>
<dbReference type="AlphaFoldDB" id="X1EKB9"/>
<evidence type="ECO:0000313" key="1">
    <source>
        <dbReference type="EMBL" id="GAH33012.1"/>
    </source>
</evidence>
<dbReference type="Gene3D" id="3.40.50.450">
    <property type="match status" value="1"/>
</dbReference>
<gene>
    <name evidence="1" type="ORF">S03H2_21968</name>
</gene>
<accession>X1EKB9</accession>
<proteinExistence type="predicted"/>
<feature type="non-terminal residue" evidence="1">
    <location>
        <position position="252"/>
    </location>
</feature>
<name>X1EKB9_9ZZZZ</name>
<organism evidence="1">
    <name type="scientific">marine sediment metagenome</name>
    <dbReference type="NCBI Taxonomy" id="412755"/>
    <lineage>
        <taxon>unclassified sequences</taxon>
        <taxon>metagenomes</taxon>
        <taxon>ecological metagenomes</taxon>
    </lineage>
</organism>
<dbReference type="EMBL" id="BARU01011759">
    <property type="protein sequence ID" value="GAH33012.1"/>
    <property type="molecule type" value="Genomic_DNA"/>
</dbReference>
<dbReference type="SUPFAM" id="SSF52309">
    <property type="entry name" value="N-(deoxy)ribosyltransferase-like"/>
    <property type="match status" value="1"/>
</dbReference>
<reference evidence="1" key="1">
    <citation type="journal article" date="2014" name="Front. Microbiol.">
        <title>High frequency of phylogenetically diverse reductive dehalogenase-homologous genes in deep subseafloor sedimentary metagenomes.</title>
        <authorList>
            <person name="Kawai M."/>
            <person name="Futagami T."/>
            <person name="Toyoda A."/>
            <person name="Takaki Y."/>
            <person name="Nishi S."/>
            <person name="Hori S."/>
            <person name="Arai W."/>
            <person name="Tsubouchi T."/>
            <person name="Morono Y."/>
            <person name="Uchiyama I."/>
            <person name="Ito T."/>
            <person name="Fujiyama A."/>
            <person name="Inagaki F."/>
            <person name="Takami H."/>
        </authorList>
    </citation>
    <scope>NUCLEOTIDE SEQUENCE</scope>
    <source>
        <strain evidence="1">Expedition CK06-06</strain>
    </source>
</reference>
<comment type="caution">
    <text evidence="1">The sequence shown here is derived from an EMBL/GenBank/DDBJ whole genome shotgun (WGS) entry which is preliminary data.</text>
</comment>